<name>A0A0S1B411_9GAMM</name>
<protein>
    <submittedName>
        <fullName evidence="1">Uncharacterized protein</fullName>
    </submittedName>
</protein>
<dbReference type="EMBL" id="CP012900">
    <property type="protein sequence ID" value="ALJ29765.1"/>
    <property type="molecule type" value="Genomic_DNA"/>
</dbReference>
<dbReference type="Pfam" id="PF24751">
    <property type="entry name" value="DUF7696"/>
    <property type="match status" value="1"/>
</dbReference>
<evidence type="ECO:0000313" key="2">
    <source>
        <dbReference type="Proteomes" id="UP000061010"/>
    </source>
</evidence>
<sequence length="66" mass="8016">MVDMSQQHRLECEARDWLRRGYTDAKSVDTLIDSIGRKRGLKAANELRQEMRRQWARRREWLNATR</sequence>
<dbReference type="KEGG" id="sacz:AOT14_34260"/>
<dbReference type="OrthoDB" id="6925610at2"/>
<dbReference type="PATRIC" id="fig|128780.6.peg.3470"/>
<proteinExistence type="predicted"/>
<dbReference type="InterPro" id="IPR056113">
    <property type="entry name" value="DUF7696"/>
</dbReference>
<gene>
    <name evidence="1" type="ORF">AOT14_34260</name>
</gene>
<evidence type="ECO:0000313" key="1">
    <source>
        <dbReference type="EMBL" id="ALJ29765.1"/>
    </source>
</evidence>
<accession>A0A0S1B411</accession>
<dbReference type="Proteomes" id="UP000061010">
    <property type="component" value="Chromosome"/>
</dbReference>
<dbReference type="AlphaFoldDB" id="A0A0S1B411"/>
<organism evidence="1 2">
    <name type="scientific">Stenotrophomonas acidaminiphila</name>
    <dbReference type="NCBI Taxonomy" id="128780"/>
    <lineage>
        <taxon>Bacteria</taxon>
        <taxon>Pseudomonadati</taxon>
        <taxon>Pseudomonadota</taxon>
        <taxon>Gammaproteobacteria</taxon>
        <taxon>Lysobacterales</taxon>
        <taxon>Lysobacteraceae</taxon>
        <taxon>Stenotrophomonas</taxon>
    </lineage>
</organism>
<keyword evidence="2" id="KW-1185">Reference proteome</keyword>
<reference evidence="1 2" key="1">
    <citation type="journal article" date="2015" name="Genome Announc.">
        <title>Complete Genome Sequencing of Stenotrophomonas acidaminiphila ZAC14D2_NAIMI4_2, a Multidrug-Resistant Strain Isolated from Sediments of a Polluted River in Mexico, Uncovers New Antibiotic Resistance Genes and a Novel Class-II Lasso Peptide Biosynthesis Gene Cluster.</title>
        <authorList>
            <person name="Vinuesa P."/>
            <person name="Ochoa-Sanchez L.E."/>
        </authorList>
    </citation>
    <scope>NUCLEOTIDE SEQUENCE [LARGE SCALE GENOMIC DNA]</scope>
    <source>
        <strain evidence="1 2">ZAC14D2_NAIMI4_2</strain>
    </source>
</reference>